<reference evidence="1" key="1">
    <citation type="journal article" date="2014" name="Front. Microbiol.">
        <title>High frequency of phylogenetically diverse reductive dehalogenase-homologous genes in deep subseafloor sedimentary metagenomes.</title>
        <authorList>
            <person name="Kawai M."/>
            <person name="Futagami T."/>
            <person name="Toyoda A."/>
            <person name="Takaki Y."/>
            <person name="Nishi S."/>
            <person name="Hori S."/>
            <person name="Arai W."/>
            <person name="Tsubouchi T."/>
            <person name="Morono Y."/>
            <person name="Uchiyama I."/>
            <person name="Ito T."/>
            <person name="Fujiyama A."/>
            <person name="Inagaki F."/>
            <person name="Takami H."/>
        </authorList>
    </citation>
    <scope>NUCLEOTIDE SEQUENCE</scope>
    <source>
        <strain evidence="1">Expedition CK06-06</strain>
    </source>
</reference>
<name>X1IPS0_9ZZZZ</name>
<sequence>MYNFRTHILLCYGGACISSGADRVKEAMEE</sequence>
<dbReference type="AlphaFoldDB" id="X1IPS0"/>
<evidence type="ECO:0000313" key="1">
    <source>
        <dbReference type="EMBL" id="GAH71260.1"/>
    </source>
</evidence>
<dbReference type="EMBL" id="BARU01025846">
    <property type="protein sequence ID" value="GAH71260.1"/>
    <property type="molecule type" value="Genomic_DNA"/>
</dbReference>
<protein>
    <submittedName>
        <fullName evidence="1">Uncharacterized protein</fullName>
    </submittedName>
</protein>
<gene>
    <name evidence="1" type="ORF">S03H2_41602</name>
</gene>
<comment type="caution">
    <text evidence="1">The sequence shown here is derived from an EMBL/GenBank/DDBJ whole genome shotgun (WGS) entry which is preliminary data.</text>
</comment>
<proteinExistence type="predicted"/>
<accession>X1IPS0</accession>
<feature type="non-terminal residue" evidence="1">
    <location>
        <position position="30"/>
    </location>
</feature>
<organism evidence="1">
    <name type="scientific">marine sediment metagenome</name>
    <dbReference type="NCBI Taxonomy" id="412755"/>
    <lineage>
        <taxon>unclassified sequences</taxon>
        <taxon>metagenomes</taxon>
        <taxon>ecological metagenomes</taxon>
    </lineage>
</organism>